<feature type="compositionally biased region" description="Low complexity" evidence="1">
    <location>
        <begin position="585"/>
        <end position="608"/>
    </location>
</feature>
<dbReference type="EMBL" id="JARBJD010000437">
    <property type="protein sequence ID" value="KAK2942074.1"/>
    <property type="molecule type" value="Genomic_DNA"/>
</dbReference>
<feature type="compositionally biased region" description="Polar residues" evidence="1">
    <location>
        <begin position="532"/>
        <end position="548"/>
    </location>
</feature>
<sequence>MDEMENYELQTSTLKPDDPTKSSMSLVIPTQPTPNNSFTSAMPTSLQLAPTPSLIGPSQIQTKPPSVQPASSPTPATLSVNNQKSPANSRTTSSLVSLSPIEAVERTTLQKSSIIHKSFEDMDASVPLRDTVCIHHTRFFRQITANGVPARLSVSPRQIDFGARTISTLAKPLHKLSVTLVNTEHSPLKWRIDASNTPEIQADIFQKEEAEYKLSIPLFLNAEKSEYSDITVAALGIKQQLVFEPKELFLQPVPLVLSAVLSVLAQQGPPPLHEHVFRCLSHFCLAGVDERAIRAAAVGSARGHPRREDPGQTACRNHADDDDDWKHNPRSPASFFSDQNSDVALKTATPTARNRDPQRHSLPQTMSSTPNACRRSSRSCGWNACVSSRFHYPVPDVNEILFAVQKKEKQKEAPTEDIDAWRHSQASRNTQNTKKSRTVPNGITGDVTGTLSAQKQQVQHDTIKRAEKADFCPCRLNTQQLTLTSGATGTIQVQFQPISVGVHICRVMFRDEDQGEFTVEIEEISTIPHRMSPSSSSDRQTQLLNRKSSSPRRIADWRRSRQRTPNSRKYSSRSCQLQGTHSLAKSSQPRRSSRSQKNSRLSSNSRKD</sequence>
<reference evidence="2 3" key="1">
    <citation type="journal article" date="2022" name="bioRxiv">
        <title>Genomics of Preaxostyla Flagellates Illuminates Evolutionary Transitions and the Path Towards Mitochondrial Loss.</title>
        <authorList>
            <person name="Novak L.V.F."/>
            <person name="Treitli S.C."/>
            <person name="Pyrih J."/>
            <person name="Halakuc P."/>
            <person name="Pipaliya S.V."/>
            <person name="Vacek V."/>
            <person name="Brzon O."/>
            <person name="Soukal P."/>
            <person name="Eme L."/>
            <person name="Dacks J.B."/>
            <person name="Karnkowska A."/>
            <person name="Elias M."/>
            <person name="Hampl V."/>
        </authorList>
    </citation>
    <scope>NUCLEOTIDE SEQUENCE [LARGE SCALE GENOMIC DNA]</scope>
    <source>
        <strain evidence="2">NAU3</strain>
        <tissue evidence="2">Gut</tissue>
    </source>
</reference>
<organism evidence="2 3">
    <name type="scientific">Blattamonas nauphoetae</name>
    <dbReference type="NCBI Taxonomy" id="2049346"/>
    <lineage>
        <taxon>Eukaryota</taxon>
        <taxon>Metamonada</taxon>
        <taxon>Preaxostyla</taxon>
        <taxon>Oxymonadida</taxon>
        <taxon>Blattamonas</taxon>
    </lineage>
</organism>
<name>A0ABQ9WRE9_9EUKA</name>
<accession>A0ABQ9WRE9</accession>
<feature type="region of interest" description="Disordered" evidence="1">
    <location>
        <begin position="423"/>
        <end position="444"/>
    </location>
</feature>
<feature type="compositionally biased region" description="Polar residues" evidence="1">
    <location>
        <begin position="21"/>
        <end position="94"/>
    </location>
</feature>
<evidence type="ECO:0000313" key="2">
    <source>
        <dbReference type="EMBL" id="KAK2942074.1"/>
    </source>
</evidence>
<protein>
    <submittedName>
        <fullName evidence="2">Uncharacterized protein</fullName>
    </submittedName>
</protein>
<comment type="caution">
    <text evidence="2">The sequence shown here is derived from an EMBL/GenBank/DDBJ whole genome shotgun (WGS) entry which is preliminary data.</text>
</comment>
<feature type="region of interest" description="Disordered" evidence="1">
    <location>
        <begin position="298"/>
        <end position="376"/>
    </location>
</feature>
<evidence type="ECO:0000256" key="1">
    <source>
        <dbReference type="SAM" id="MobiDB-lite"/>
    </source>
</evidence>
<dbReference type="PANTHER" id="PTHR45912">
    <property type="entry name" value="CILIA- AND FLAGELLA-ASSOCIATED PROTEIN 47"/>
    <property type="match status" value="1"/>
</dbReference>
<feature type="region of interest" description="Disordered" evidence="1">
    <location>
        <begin position="524"/>
        <end position="608"/>
    </location>
</feature>
<feature type="compositionally biased region" description="Polar residues" evidence="1">
    <location>
        <begin position="424"/>
        <end position="444"/>
    </location>
</feature>
<dbReference type="Proteomes" id="UP001281761">
    <property type="component" value="Unassembled WGS sequence"/>
</dbReference>
<gene>
    <name evidence="2" type="ORF">BLNAU_23007</name>
</gene>
<feature type="compositionally biased region" description="Polar residues" evidence="1">
    <location>
        <begin position="563"/>
        <end position="584"/>
    </location>
</feature>
<dbReference type="PANTHER" id="PTHR45912:SF3">
    <property type="entry name" value="CILIA- AND FLAGELLA-ASSOCIATED PROTEIN 47"/>
    <property type="match status" value="1"/>
</dbReference>
<evidence type="ECO:0000313" key="3">
    <source>
        <dbReference type="Proteomes" id="UP001281761"/>
    </source>
</evidence>
<feature type="compositionally biased region" description="Polar residues" evidence="1">
    <location>
        <begin position="334"/>
        <end position="352"/>
    </location>
</feature>
<feature type="region of interest" description="Disordered" evidence="1">
    <location>
        <begin position="1"/>
        <end position="94"/>
    </location>
</feature>
<keyword evidence="3" id="KW-1185">Reference proteome</keyword>
<proteinExistence type="predicted"/>
<feature type="compositionally biased region" description="Polar residues" evidence="1">
    <location>
        <begin position="361"/>
        <end position="371"/>
    </location>
</feature>